<feature type="domain" description="DUF4350" evidence="3">
    <location>
        <begin position="63"/>
        <end position="260"/>
    </location>
</feature>
<dbReference type="RefSeq" id="WP_104431950.1">
    <property type="nucleotide sequence ID" value="NZ_PTJD01000003.1"/>
</dbReference>
<feature type="region of interest" description="Disordered" evidence="1">
    <location>
        <begin position="419"/>
        <end position="448"/>
    </location>
</feature>
<dbReference type="AlphaFoldDB" id="A0A2S6IUK0"/>
<feature type="transmembrane region" description="Helical" evidence="2">
    <location>
        <begin position="33"/>
        <end position="52"/>
    </location>
</feature>
<keyword evidence="2" id="KW-0472">Membrane</keyword>
<dbReference type="Pfam" id="PF14258">
    <property type="entry name" value="DUF4350"/>
    <property type="match status" value="1"/>
</dbReference>
<feature type="region of interest" description="Disordered" evidence="1">
    <location>
        <begin position="159"/>
        <end position="202"/>
    </location>
</feature>
<accession>A0A2S6IUK0</accession>
<gene>
    <name evidence="4" type="ORF">CLV92_103350</name>
</gene>
<proteinExistence type="predicted"/>
<comment type="caution">
    <text evidence="4">The sequence shown here is derived from an EMBL/GenBank/DDBJ whole genome shotgun (WGS) entry which is preliminary data.</text>
</comment>
<evidence type="ECO:0000256" key="2">
    <source>
        <dbReference type="SAM" id="Phobius"/>
    </source>
</evidence>
<name>A0A2S6IUK0_9ACTN</name>
<keyword evidence="5" id="KW-1185">Reference proteome</keyword>
<evidence type="ECO:0000313" key="5">
    <source>
        <dbReference type="Proteomes" id="UP000239485"/>
    </source>
</evidence>
<protein>
    <recommendedName>
        <fullName evidence="3">DUF4350 domain-containing protein</fullName>
    </recommendedName>
</protein>
<dbReference type="InterPro" id="IPR025646">
    <property type="entry name" value="DUF4350"/>
</dbReference>
<keyword evidence="2" id="KW-0812">Transmembrane</keyword>
<dbReference type="EMBL" id="PTJD01000003">
    <property type="protein sequence ID" value="PPK97815.1"/>
    <property type="molecule type" value="Genomic_DNA"/>
</dbReference>
<feature type="compositionally biased region" description="Low complexity" evidence="1">
    <location>
        <begin position="1"/>
        <end position="15"/>
    </location>
</feature>
<organism evidence="4 5">
    <name type="scientific">Kineococcus xinjiangensis</name>
    <dbReference type="NCBI Taxonomy" id="512762"/>
    <lineage>
        <taxon>Bacteria</taxon>
        <taxon>Bacillati</taxon>
        <taxon>Actinomycetota</taxon>
        <taxon>Actinomycetes</taxon>
        <taxon>Kineosporiales</taxon>
        <taxon>Kineosporiaceae</taxon>
        <taxon>Kineococcus</taxon>
    </lineage>
</organism>
<feature type="compositionally biased region" description="Low complexity" evidence="1">
    <location>
        <begin position="171"/>
        <end position="187"/>
    </location>
</feature>
<dbReference type="Proteomes" id="UP000239485">
    <property type="component" value="Unassembled WGS sequence"/>
</dbReference>
<evidence type="ECO:0000313" key="4">
    <source>
        <dbReference type="EMBL" id="PPK97815.1"/>
    </source>
</evidence>
<feature type="region of interest" description="Disordered" evidence="1">
    <location>
        <begin position="1"/>
        <end position="26"/>
    </location>
</feature>
<reference evidence="4 5" key="1">
    <citation type="submission" date="2018-02" db="EMBL/GenBank/DDBJ databases">
        <title>Genomic Encyclopedia of Archaeal and Bacterial Type Strains, Phase II (KMG-II): from individual species to whole genera.</title>
        <authorList>
            <person name="Goeker M."/>
        </authorList>
    </citation>
    <scope>NUCLEOTIDE SEQUENCE [LARGE SCALE GENOMIC DNA]</scope>
    <source>
        <strain evidence="4 5">DSM 22857</strain>
    </source>
</reference>
<feature type="transmembrane region" description="Helical" evidence="2">
    <location>
        <begin position="291"/>
        <end position="310"/>
    </location>
</feature>
<sequence>MSAPAETGTETGTGAPPDPGPQSPVRRLDRLRWPLVVAGVVAAVAALLALLVSDTNRLPMHPASVSGDGARAVAQILQRQGVTVERTVLLDDVAERVAEAGGRATVLVTEPDDLAPEVLAELAGLDADLVLLAPTDVSLGALVPGLYAVDDVDRRESEPQCASERARRAGRVSAGGQVYTRDGAADGTDGGTDGEAQQTGARVQPVAVEDLVTCYPAEGGSSYAEASRDGRTITVLGQPALLTNDLLDAQGNASLALSTLGQQPLLLWYAPGPVDTVPADGPSLEELTPRWLLPGIAVVVLAALLALLAAGRRLGRLVTEPLPVVVRAAETVEGRGRLYARADARDRAAQALRAGTLRRCRQRMRLGRSSGPAGCAEVADAVAAATGRHPQEVRALLEGPPPADDAALVRLATELELLEGQLTPGSGAGAGAGAPPNPSTPLRKARRP</sequence>
<evidence type="ECO:0000259" key="3">
    <source>
        <dbReference type="Pfam" id="PF14258"/>
    </source>
</evidence>
<keyword evidence="2" id="KW-1133">Transmembrane helix</keyword>
<evidence type="ECO:0000256" key="1">
    <source>
        <dbReference type="SAM" id="MobiDB-lite"/>
    </source>
</evidence>
<dbReference type="OrthoDB" id="5241668at2"/>